<feature type="compositionally biased region" description="Basic and acidic residues" evidence="1">
    <location>
        <begin position="313"/>
        <end position="323"/>
    </location>
</feature>
<evidence type="ECO:0000256" key="1">
    <source>
        <dbReference type="SAM" id="MobiDB-lite"/>
    </source>
</evidence>
<keyword evidence="2" id="KW-0472">Membrane</keyword>
<proteinExistence type="predicted"/>
<feature type="region of interest" description="Disordered" evidence="1">
    <location>
        <begin position="312"/>
        <end position="331"/>
    </location>
</feature>
<gene>
    <name evidence="3" type="ORF">ALC62_15690</name>
</gene>
<dbReference type="AlphaFoldDB" id="A0A151I6H9"/>
<dbReference type="EMBL" id="KQ978473">
    <property type="protein sequence ID" value="KYM93704.1"/>
    <property type="molecule type" value="Genomic_DNA"/>
</dbReference>
<organism evidence="3 4">
    <name type="scientific">Cyphomyrmex costatus</name>
    <dbReference type="NCBI Taxonomy" id="456900"/>
    <lineage>
        <taxon>Eukaryota</taxon>
        <taxon>Metazoa</taxon>
        <taxon>Ecdysozoa</taxon>
        <taxon>Arthropoda</taxon>
        <taxon>Hexapoda</taxon>
        <taxon>Insecta</taxon>
        <taxon>Pterygota</taxon>
        <taxon>Neoptera</taxon>
        <taxon>Endopterygota</taxon>
        <taxon>Hymenoptera</taxon>
        <taxon>Apocrita</taxon>
        <taxon>Aculeata</taxon>
        <taxon>Formicoidea</taxon>
        <taxon>Formicidae</taxon>
        <taxon>Myrmicinae</taxon>
        <taxon>Cyphomyrmex</taxon>
    </lineage>
</organism>
<dbReference type="OrthoDB" id="7677471at2759"/>
<feature type="region of interest" description="Disordered" evidence="1">
    <location>
        <begin position="356"/>
        <end position="391"/>
    </location>
</feature>
<sequence length="391" mass="44897">MRKKFSRGSLFDYRIMVFERCALLPAIVIVICLDVSSIAATAAAVAWNPKTSRLYMGSYNLDKGPVFYEAYYPNTRDAEDKRYFDQNTVLETSFQVPFEGIAQSETANHPVTINESFVIVDNEILPRNQWKLMGSRRNYDPANQLASLSNERSMITDDKNSQVANIEKISKLIRRAISRDLENWNTLEEYLDRTVHRPQAPQLEINKNEEGGNYMFPVNRKFVEMDSSKRSSFEASSPRKLDVRNAKEQPTYFEEVDTSGSTSGMSISGTKAAVAADIRPPIDISDSLPPENIFQPRPQLVKYTFFKRPMSSRLDEQNEKPVKPIEQSTPRTYGDNLIREEITDNNRDKIRENVKVTSIEISEQPRHKTRHHHGEFPYRHRSQSAAYPTVS</sequence>
<name>A0A151I6H9_9HYME</name>
<evidence type="ECO:0000256" key="2">
    <source>
        <dbReference type="SAM" id="Phobius"/>
    </source>
</evidence>
<dbReference type="KEGG" id="ccoa:108781969"/>
<feature type="transmembrane region" description="Helical" evidence="2">
    <location>
        <begin position="21"/>
        <end position="47"/>
    </location>
</feature>
<keyword evidence="2" id="KW-1133">Transmembrane helix</keyword>
<evidence type="ECO:0000313" key="4">
    <source>
        <dbReference type="Proteomes" id="UP000078542"/>
    </source>
</evidence>
<keyword evidence="2" id="KW-0812">Transmembrane</keyword>
<accession>A0A151I6H9</accession>
<keyword evidence="4" id="KW-1185">Reference proteome</keyword>
<dbReference type="Proteomes" id="UP000078542">
    <property type="component" value="Unassembled WGS sequence"/>
</dbReference>
<protein>
    <submittedName>
        <fullName evidence="3">Uncharacterized protein</fullName>
    </submittedName>
</protein>
<reference evidence="3 4" key="1">
    <citation type="submission" date="2016-03" db="EMBL/GenBank/DDBJ databases">
        <title>Cyphomyrmex costatus WGS genome.</title>
        <authorList>
            <person name="Nygaard S."/>
            <person name="Hu H."/>
            <person name="Boomsma J."/>
            <person name="Zhang G."/>
        </authorList>
    </citation>
    <scope>NUCLEOTIDE SEQUENCE [LARGE SCALE GENOMIC DNA]</scope>
    <source>
        <strain evidence="3">MS0001</strain>
        <tissue evidence="3">Whole body</tissue>
    </source>
</reference>
<dbReference type="STRING" id="456900.A0A151I6H9"/>
<evidence type="ECO:0000313" key="3">
    <source>
        <dbReference type="EMBL" id="KYM93704.1"/>
    </source>
</evidence>